<dbReference type="GO" id="GO:0052689">
    <property type="term" value="F:carboxylic ester hydrolase activity"/>
    <property type="evidence" value="ECO:0007669"/>
    <property type="project" value="UniProtKB-KW"/>
</dbReference>
<proteinExistence type="predicted"/>
<evidence type="ECO:0000256" key="2">
    <source>
        <dbReference type="ARBA" id="ARBA00022729"/>
    </source>
</evidence>
<dbReference type="EMBL" id="CP017641">
    <property type="protein sequence ID" value="APZ95751.1"/>
    <property type="molecule type" value="Genomic_DNA"/>
</dbReference>
<dbReference type="Gene3D" id="3.40.50.1820">
    <property type="entry name" value="alpha/beta hydrolase"/>
    <property type="match status" value="1"/>
</dbReference>
<evidence type="ECO:0000256" key="4">
    <source>
        <dbReference type="SAM" id="SignalP"/>
    </source>
</evidence>
<evidence type="ECO:0000259" key="5">
    <source>
        <dbReference type="Pfam" id="PF22244"/>
    </source>
</evidence>
<keyword evidence="2 4" id="KW-0732">Signal</keyword>
<dbReference type="AlphaFoldDB" id="A0A1P8WNX3"/>
<accession>A0A1P8WNX3</accession>
<feature type="domain" description="4-O-methyl-glucuronoyl methylesterase-like" evidence="5">
    <location>
        <begin position="199"/>
        <end position="342"/>
    </location>
</feature>
<reference evidence="6 7" key="1">
    <citation type="journal article" date="2016" name="Front. Microbiol.">
        <title>Fuerstia marisgermanicae gen. nov., sp. nov., an Unusual Member of the Phylum Planctomycetes from the German Wadden Sea.</title>
        <authorList>
            <person name="Kohn T."/>
            <person name="Heuer A."/>
            <person name="Jogler M."/>
            <person name="Vollmers J."/>
            <person name="Boedeker C."/>
            <person name="Bunk B."/>
            <person name="Rast P."/>
            <person name="Borchert D."/>
            <person name="Glockner I."/>
            <person name="Freese H.M."/>
            <person name="Klenk H.P."/>
            <person name="Overmann J."/>
            <person name="Kaster A.K."/>
            <person name="Rohde M."/>
            <person name="Wiegand S."/>
            <person name="Jogler C."/>
        </authorList>
    </citation>
    <scope>NUCLEOTIDE SEQUENCE [LARGE SCALE GENOMIC DNA]</scope>
    <source>
        <strain evidence="6 7">NH11</strain>
    </source>
</reference>
<sequence precursor="true">MTGVSYTAIRQLFSSAATGLALFAVLSNAAPAQPPLRTLDRTNLLQYRDDSGTVKPVTNAAEWGKRRADILAAMQQVMGPMPGDDRRVDLAVKIEEEADAGSYVRRLITYQSEPGSRTPAYLCIPKDVLAGKHKAAAVLCLHPTDNTVGHKVVVGLGGRAGRQYAAELAERGYVTLSPAYPHLANYYPNLGKLGYVSGTMKAIWDNSRGLDLLESRDYVDSTNGFGAIGHSLGGHNAVYTAVLDERVTAVVSSCGLDSYTDYMDGAERVWYFGQGWCQIRYMPRMSNYRNKLEQIPFDFPELLGALAPRPLFVNAPLHDSNFRWKSVDDCAEAARPVYELLGDPANLQIEHPDSDHNFPDDMREASYQVIDSVLRPADN</sequence>
<dbReference type="PANTHER" id="PTHR22946">
    <property type="entry name" value="DIENELACTONE HYDROLASE DOMAIN-CONTAINING PROTEIN-RELATED"/>
    <property type="match status" value="1"/>
</dbReference>
<gene>
    <name evidence="6" type="ORF">Fuma_05413</name>
</gene>
<dbReference type="Proteomes" id="UP000187735">
    <property type="component" value="Chromosome"/>
</dbReference>
<dbReference type="RefSeq" id="WP_077026863.1">
    <property type="nucleotide sequence ID" value="NZ_CP017641.1"/>
</dbReference>
<keyword evidence="7" id="KW-1185">Reference proteome</keyword>
<dbReference type="KEGG" id="fmr:Fuma_05413"/>
<keyword evidence="3 6" id="KW-0378">Hydrolase</keyword>
<dbReference type="InterPro" id="IPR050261">
    <property type="entry name" value="FrsA_esterase"/>
</dbReference>
<feature type="signal peptide" evidence="4">
    <location>
        <begin position="1"/>
        <end position="29"/>
    </location>
</feature>
<dbReference type="InterPro" id="IPR029058">
    <property type="entry name" value="AB_hydrolase_fold"/>
</dbReference>
<dbReference type="STRING" id="1891926.Fuma_05413"/>
<name>A0A1P8WNX3_9PLAN</name>
<feature type="chain" id="PRO_5012230524" evidence="4">
    <location>
        <begin position="30"/>
        <end position="379"/>
    </location>
</feature>
<evidence type="ECO:0000256" key="3">
    <source>
        <dbReference type="ARBA" id="ARBA00022801"/>
    </source>
</evidence>
<dbReference type="SUPFAM" id="SSF53474">
    <property type="entry name" value="alpha/beta-Hydrolases"/>
    <property type="match status" value="1"/>
</dbReference>
<protein>
    <submittedName>
        <fullName evidence="6">Putative dienelactone hydrolase</fullName>
    </submittedName>
</protein>
<evidence type="ECO:0000313" key="7">
    <source>
        <dbReference type="Proteomes" id="UP000187735"/>
    </source>
</evidence>
<dbReference type="InterPro" id="IPR054579">
    <property type="entry name" value="GCE-like_dom"/>
</dbReference>
<keyword evidence="1" id="KW-0719">Serine esterase</keyword>
<organism evidence="6 7">
    <name type="scientific">Fuerstiella marisgermanici</name>
    <dbReference type="NCBI Taxonomy" id="1891926"/>
    <lineage>
        <taxon>Bacteria</taxon>
        <taxon>Pseudomonadati</taxon>
        <taxon>Planctomycetota</taxon>
        <taxon>Planctomycetia</taxon>
        <taxon>Planctomycetales</taxon>
        <taxon>Planctomycetaceae</taxon>
        <taxon>Fuerstiella</taxon>
    </lineage>
</organism>
<evidence type="ECO:0000256" key="1">
    <source>
        <dbReference type="ARBA" id="ARBA00022487"/>
    </source>
</evidence>
<evidence type="ECO:0000313" key="6">
    <source>
        <dbReference type="EMBL" id="APZ95751.1"/>
    </source>
</evidence>
<dbReference type="Pfam" id="PF22244">
    <property type="entry name" value="GCE_fung"/>
    <property type="match status" value="1"/>
</dbReference>